<dbReference type="AlphaFoldDB" id="A0A5J4N9X3"/>
<reference evidence="1 2" key="1">
    <citation type="journal article" date="2019" name="Gigascience">
        <title>Whole-genome sequence of the oriental lung fluke Paragonimus westermani.</title>
        <authorList>
            <person name="Oey H."/>
            <person name="Zakrzewski M."/>
            <person name="Narain K."/>
            <person name="Devi K.R."/>
            <person name="Agatsuma T."/>
            <person name="Nawaratna S."/>
            <person name="Gobert G.N."/>
            <person name="Jones M.K."/>
            <person name="Ragan M.A."/>
            <person name="McManus D.P."/>
            <person name="Krause L."/>
        </authorList>
    </citation>
    <scope>NUCLEOTIDE SEQUENCE [LARGE SCALE GENOMIC DNA]</scope>
    <source>
        <strain evidence="1 2">IND2009</strain>
    </source>
</reference>
<dbReference type="InterPro" id="IPR045123">
    <property type="entry name" value="METTL14-like"/>
</dbReference>
<proteinExistence type="predicted"/>
<accession>A0A5J4N9X3</accession>
<dbReference type="GO" id="GO:0003729">
    <property type="term" value="F:mRNA binding"/>
    <property type="evidence" value="ECO:0007669"/>
    <property type="project" value="TreeGrafter"/>
</dbReference>
<protein>
    <submittedName>
        <fullName evidence="1">Uncharacterized protein</fullName>
    </submittedName>
</protein>
<gene>
    <name evidence="1" type="ORF">DEA37_0004099</name>
</gene>
<dbReference type="Proteomes" id="UP000324629">
    <property type="component" value="Unassembled WGS sequence"/>
</dbReference>
<keyword evidence="2" id="KW-1185">Reference proteome</keyword>
<dbReference type="PANTHER" id="PTHR13107:SF0">
    <property type="entry name" value="N6-ADENOSINE-METHYLTRANSFERASE NON-CATALYTIC SUBUNIT"/>
    <property type="match status" value="1"/>
</dbReference>
<evidence type="ECO:0000313" key="2">
    <source>
        <dbReference type="Proteomes" id="UP000324629"/>
    </source>
</evidence>
<dbReference type="GO" id="GO:0036396">
    <property type="term" value="C:RNA N6-methyladenosine methyltransferase complex"/>
    <property type="evidence" value="ECO:0007669"/>
    <property type="project" value="TreeGrafter"/>
</dbReference>
<dbReference type="EMBL" id="QNGE01004967">
    <property type="protein sequence ID" value="KAA3672386.1"/>
    <property type="molecule type" value="Genomic_DNA"/>
</dbReference>
<evidence type="ECO:0000313" key="1">
    <source>
        <dbReference type="EMBL" id="KAA3672386.1"/>
    </source>
</evidence>
<sequence>MILFRLLRRPVAGIITGVLAKLSDIDCSASWSLTTCRSPDQRRAHGNFDHFRFDDLDEATCRKRIILPVVSLLRAPTLSRRLRNRIKSLLHKQGVSSCSTLNRLDLLAPSSVALNPVTTTDAGERIENDAGRDSCCRPEEPFITTADKAHRSDDDFAIPSYTDSATFLKGTQSANPHNDYSQHSVDTVERSQNFIRDAGLRNRFEEYRKLRELIRLKVGLIQSKVTPPMYLRADERCCV</sequence>
<dbReference type="GO" id="GO:0005634">
    <property type="term" value="C:nucleus"/>
    <property type="evidence" value="ECO:0007669"/>
    <property type="project" value="TreeGrafter"/>
</dbReference>
<name>A0A5J4N9X3_9TREM</name>
<comment type="caution">
    <text evidence="1">The sequence shown here is derived from an EMBL/GenBank/DDBJ whole genome shotgun (WGS) entry which is preliminary data.</text>
</comment>
<organism evidence="1 2">
    <name type="scientific">Paragonimus westermani</name>
    <dbReference type="NCBI Taxonomy" id="34504"/>
    <lineage>
        <taxon>Eukaryota</taxon>
        <taxon>Metazoa</taxon>
        <taxon>Spiralia</taxon>
        <taxon>Lophotrochozoa</taxon>
        <taxon>Platyhelminthes</taxon>
        <taxon>Trematoda</taxon>
        <taxon>Digenea</taxon>
        <taxon>Plagiorchiida</taxon>
        <taxon>Troglotremata</taxon>
        <taxon>Troglotrematidae</taxon>
        <taxon>Paragonimus</taxon>
    </lineage>
</organism>
<dbReference type="PANTHER" id="PTHR13107">
    <property type="entry name" value="N6-ADENOSINE-METHYLTRANSFERASE NON-CATALYTIC SUBUNIT"/>
    <property type="match status" value="1"/>
</dbReference>